<reference evidence="1 2" key="1">
    <citation type="journal article" date="2018" name="Nat. Ecol. Evol.">
        <title>Shark genomes provide insights into elasmobranch evolution and the origin of vertebrates.</title>
        <authorList>
            <person name="Hara Y"/>
            <person name="Yamaguchi K"/>
            <person name="Onimaru K"/>
            <person name="Kadota M"/>
            <person name="Koyanagi M"/>
            <person name="Keeley SD"/>
            <person name="Tatsumi K"/>
            <person name="Tanaka K"/>
            <person name="Motone F"/>
            <person name="Kageyama Y"/>
            <person name="Nozu R"/>
            <person name="Adachi N"/>
            <person name="Nishimura O"/>
            <person name="Nakagawa R"/>
            <person name="Tanegashima C"/>
            <person name="Kiyatake I"/>
            <person name="Matsumoto R"/>
            <person name="Murakumo K"/>
            <person name="Nishida K"/>
            <person name="Terakita A"/>
            <person name="Kuratani S"/>
            <person name="Sato K"/>
            <person name="Hyodo S Kuraku.S."/>
        </authorList>
    </citation>
    <scope>NUCLEOTIDE SEQUENCE [LARGE SCALE GENOMIC DNA]</scope>
</reference>
<evidence type="ECO:0000313" key="2">
    <source>
        <dbReference type="Proteomes" id="UP000288216"/>
    </source>
</evidence>
<dbReference type="EMBL" id="BFAA01062701">
    <property type="protein sequence ID" value="GCB84267.1"/>
    <property type="molecule type" value="Genomic_DNA"/>
</dbReference>
<proteinExistence type="predicted"/>
<gene>
    <name evidence="1" type="ORF">scyTo_0024938</name>
</gene>
<evidence type="ECO:0000313" key="1">
    <source>
        <dbReference type="EMBL" id="GCB84267.1"/>
    </source>
</evidence>
<accession>A0A401QG32</accession>
<organism evidence="1 2">
    <name type="scientific">Scyliorhinus torazame</name>
    <name type="common">Cloudy catshark</name>
    <name type="synonym">Catulus torazame</name>
    <dbReference type="NCBI Taxonomy" id="75743"/>
    <lineage>
        <taxon>Eukaryota</taxon>
        <taxon>Metazoa</taxon>
        <taxon>Chordata</taxon>
        <taxon>Craniata</taxon>
        <taxon>Vertebrata</taxon>
        <taxon>Chondrichthyes</taxon>
        <taxon>Elasmobranchii</taxon>
        <taxon>Galeomorphii</taxon>
        <taxon>Galeoidea</taxon>
        <taxon>Carcharhiniformes</taxon>
        <taxon>Scyliorhinidae</taxon>
        <taxon>Scyliorhinus</taxon>
    </lineage>
</organism>
<feature type="non-terminal residue" evidence="1">
    <location>
        <position position="1"/>
    </location>
</feature>
<keyword evidence="2" id="KW-1185">Reference proteome</keyword>
<name>A0A401QG32_SCYTO</name>
<dbReference type="Proteomes" id="UP000288216">
    <property type="component" value="Unassembled WGS sequence"/>
</dbReference>
<dbReference type="AlphaFoldDB" id="A0A401QG32"/>
<protein>
    <submittedName>
        <fullName evidence="1">Uncharacterized protein</fullName>
    </submittedName>
</protein>
<comment type="caution">
    <text evidence="1">The sequence shown here is derived from an EMBL/GenBank/DDBJ whole genome shotgun (WGS) entry which is preliminary data.</text>
</comment>
<sequence>TSSTSNDEKAFCQAPYFMTKNPFSENKFKVSAYRARTFLRPFPTNPFAINPFKVCLITLGFWISRNCAVIYM</sequence>